<evidence type="ECO:0000313" key="2">
    <source>
        <dbReference type="WBParaSite" id="JU765_v2.g5947.t1"/>
    </source>
</evidence>
<name>A0AC34RE82_9BILA</name>
<proteinExistence type="predicted"/>
<organism evidence="1 2">
    <name type="scientific">Panagrolaimus sp. JU765</name>
    <dbReference type="NCBI Taxonomy" id="591449"/>
    <lineage>
        <taxon>Eukaryota</taxon>
        <taxon>Metazoa</taxon>
        <taxon>Ecdysozoa</taxon>
        <taxon>Nematoda</taxon>
        <taxon>Chromadorea</taxon>
        <taxon>Rhabditida</taxon>
        <taxon>Tylenchina</taxon>
        <taxon>Panagrolaimomorpha</taxon>
        <taxon>Panagrolaimoidea</taxon>
        <taxon>Panagrolaimidae</taxon>
        <taxon>Panagrolaimus</taxon>
    </lineage>
</organism>
<reference evidence="2" key="1">
    <citation type="submission" date="2022-11" db="UniProtKB">
        <authorList>
            <consortium name="WormBaseParasite"/>
        </authorList>
    </citation>
    <scope>IDENTIFICATION</scope>
</reference>
<accession>A0AC34RE82</accession>
<dbReference type="Proteomes" id="UP000887576">
    <property type="component" value="Unplaced"/>
</dbReference>
<dbReference type="WBParaSite" id="JU765_v2.g5947.t1">
    <property type="protein sequence ID" value="JU765_v2.g5947.t1"/>
    <property type="gene ID" value="JU765_v2.g5947"/>
</dbReference>
<sequence>MKNYHGSFYHLTSMVDTRSLSFQEEFSFYFEEFYPEDEALVFIRIKELDVENCLFDHNIIDFLTNNLEHLLHFTMVNNGTGFCKTTMFNIGYYYKFVVGMELIWTNSKENVLLLNSRHELVVKFNYITVNYFEYVEFNDLLFELYLPPHASVTMSAFLVL</sequence>
<evidence type="ECO:0000313" key="1">
    <source>
        <dbReference type="Proteomes" id="UP000887576"/>
    </source>
</evidence>
<protein>
    <submittedName>
        <fullName evidence="2">Uncharacterized protein</fullName>
    </submittedName>
</protein>